<dbReference type="SUPFAM" id="SSF51120">
    <property type="entry name" value="beta-Roll"/>
    <property type="match status" value="1"/>
</dbReference>
<feature type="compositionally biased region" description="Low complexity" evidence="4">
    <location>
        <begin position="61"/>
        <end position="79"/>
    </location>
</feature>
<proteinExistence type="predicted"/>
<dbReference type="Pfam" id="PF03098">
    <property type="entry name" value="An_peroxidase"/>
    <property type="match status" value="1"/>
</dbReference>
<dbReference type="InterPro" id="IPR037120">
    <property type="entry name" value="Haem_peroxidase_sf_animal"/>
</dbReference>
<dbReference type="InterPro" id="IPR019791">
    <property type="entry name" value="Haem_peroxidase_animal"/>
</dbReference>
<dbReference type="PRINTS" id="PR00313">
    <property type="entry name" value="CABNDNGRPT"/>
</dbReference>
<dbReference type="PRINTS" id="PR00457">
    <property type="entry name" value="ANPEROXIDASE"/>
</dbReference>
<dbReference type="InterPro" id="IPR001343">
    <property type="entry name" value="Hemolysn_Ca-bd"/>
</dbReference>
<dbReference type="Gene3D" id="2.150.10.10">
    <property type="entry name" value="Serralysin-like metalloprotease, C-terminal"/>
    <property type="match status" value="1"/>
</dbReference>
<dbReference type="Pfam" id="PF00353">
    <property type="entry name" value="HemolysinCabind"/>
    <property type="match status" value="1"/>
</dbReference>
<evidence type="ECO:0000256" key="2">
    <source>
        <dbReference type="ARBA" id="ARBA00022525"/>
    </source>
</evidence>
<gene>
    <name evidence="5" type="ORF">LNKW23_31210</name>
</gene>
<evidence type="ECO:0000256" key="3">
    <source>
        <dbReference type="ARBA" id="ARBA00023180"/>
    </source>
</evidence>
<dbReference type="PROSITE" id="PS00330">
    <property type="entry name" value="HEMOLYSIN_CALCIUM"/>
    <property type="match status" value="3"/>
</dbReference>
<dbReference type="SUPFAM" id="SSF48113">
    <property type="entry name" value="Heme-dependent peroxidases"/>
    <property type="match status" value="1"/>
</dbReference>
<dbReference type="Gene3D" id="1.10.640.10">
    <property type="entry name" value="Haem peroxidase domain superfamily, animal type"/>
    <property type="match status" value="1"/>
</dbReference>
<feature type="compositionally biased region" description="Gly residues" evidence="4">
    <location>
        <begin position="120"/>
        <end position="132"/>
    </location>
</feature>
<organism evidence="5 6">
    <name type="scientific">Paralimibaculum aggregatum</name>
    <dbReference type="NCBI Taxonomy" id="3036245"/>
    <lineage>
        <taxon>Bacteria</taxon>
        <taxon>Pseudomonadati</taxon>
        <taxon>Pseudomonadota</taxon>
        <taxon>Alphaproteobacteria</taxon>
        <taxon>Rhodobacterales</taxon>
        <taxon>Paracoccaceae</taxon>
        <taxon>Paralimibaculum</taxon>
    </lineage>
</organism>
<dbReference type="PANTHER" id="PTHR11475:SF4">
    <property type="entry name" value="CHORION PEROXIDASE"/>
    <property type="match status" value="1"/>
</dbReference>
<feature type="region of interest" description="Disordered" evidence="4">
    <location>
        <begin position="57"/>
        <end position="159"/>
    </location>
</feature>
<dbReference type="CDD" id="cd09822">
    <property type="entry name" value="peroxinectin_like_bacterial"/>
    <property type="match status" value="1"/>
</dbReference>
<reference evidence="5 6" key="1">
    <citation type="submission" date="2023-04" db="EMBL/GenBank/DDBJ databases">
        <title>Marinoamorphus aggregata gen. nov., sp. Nov., isolate from tissue of brittle star Ophioplocus japonicus.</title>
        <authorList>
            <person name="Kawano K."/>
            <person name="Sawayama S."/>
            <person name="Nakagawa S."/>
        </authorList>
    </citation>
    <scope>NUCLEOTIDE SEQUENCE [LARGE SCALE GENOMIC DNA]</scope>
    <source>
        <strain evidence="5 6">NKW23</strain>
    </source>
</reference>
<comment type="caution">
    <text evidence="5">The sequence shown here is derived from an EMBL/GenBank/DDBJ whole genome shotgun (WGS) entry which is preliminary data.</text>
</comment>
<protein>
    <recommendedName>
        <fullName evidence="7">Peroxidase</fullName>
    </recommendedName>
</protein>
<keyword evidence="2" id="KW-0964">Secreted</keyword>
<evidence type="ECO:0000256" key="4">
    <source>
        <dbReference type="SAM" id="MobiDB-lite"/>
    </source>
</evidence>
<evidence type="ECO:0000313" key="6">
    <source>
        <dbReference type="Proteomes" id="UP001239909"/>
    </source>
</evidence>
<feature type="compositionally biased region" description="Low complexity" evidence="4">
    <location>
        <begin position="29"/>
        <end position="42"/>
    </location>
</feature>
<dbReference type="Proteomes" id="UP001239909">
    <property type="component" value="Unassembled WGS sequence"/>
</dbReference>
<accession>A0ABQ6LLQ5</accession>
<dbReference type="PROSITE" id="PS50292">
    <property type="entry name" value="PEROXIDASE_3"/>
    <property type="match status" value="1"/>
</dbReference>
<evidence type="ECO:0000313" key="5">
    <source>
        <dbReference type="EMBL" id="GMG83907.1"/>
    </source>
</evidence>
<evidence type="ECO:0008006" key="7">
    <source>
        <dbReference type="Google" id="ProtNLM"/>
    </source>
</evidence>
<dbReference type="RefSeq" id="WP_285672747.1">
    <property type="nucleotide sequence ID" value="NZ_BSYI01000026.1"/>
</dbReference>
<keyword evidence="6" id="KW-1185">Reference proteome</keyword>
<comment type="subcellular location">
    <subcellularLocation>
        <location evidence="1">Secreted</location>
    </subcellularLocation>
</comment>
<evidence type="ECO:0000256" key="1">
    <source>
        <dbReference type="ARBA" id="ARBA00004613"/>
    </source>
</evidence>
<dbReference type="InterPro" id="IPR011049">
    <property type="entry name" value="Serralysin-like_metalloprot_C"/>
</dbReference>
<name>A0ABQ6LLQ5_9RHOB</name>
<feature type="region of interest" description="Disordered" evidence="4">
    <location>
        <begin position="28"/>
        <end position="47"/>
    </location>
</feature>
<dbReference type="PANTHER" id="PTHR11475">
    <property type="entry name" value="OXIDASE/PEROXIDASE"/>
    <property type="match status" value="1"/>
</dbReference>
<dbReference type="InterPro" id="IPR010255">
    <property type="entry name" value="Haem_peroxidase_sf"/>
</dbReference>
<sequence length="762" mass="79684">MAWISAFDRIRNALAGMPVGLQSGDAEDMAAAAAPAEGGETDTPVPVARQSAAGDIPVNRAGDAPAAAAPAPELPDAGDTGQEALRMPQQRPAAGQGGGADRDLPAGPDNAGGPREIGAPAGGEGRGQGSQGGRDMRSAPGPGEIVTRSIDGSGNNAEHADWGAVGQELLRLAPANYADGIGEMVTDLPNAREISNAVVAQEDEIENSFGASDFLWAWGQFIDHDITLTEGGDTEFAPIAVPEGDAVFAEGGVIVFSRVTPEEGTGEDSLREYVNEVTAFLDASMIYGSDAETAEALRDGAYLLLDADGNLLLTDDGGVLAGEVRAAENIALTSMQTLFAREHNRWVDELAERFPELSDDELFDAARMRVEAEIQAITFNEFLPLLVGEDAIADYEGYDASVNPGIAVEFSAAAFRFGHSLLSSELLRLEEDGSSIEAGSIALQDAFFNPSEITENGGIDPLLRGLAGSTAQELDTQIVEDVRSFLFAADGEAGLDLAAINIQRGRDLGVASYNDLREALGLERAESFADITSDADLAAELEALYGDVDLVDAWIGGLAEDPYGDGMLGETFSLVIIDQFTRIRDGDAYWSEAGQFSDRELDALWDTTLADVIEANTDIGSVQDNVFLAYTRLGGDEADNLLVGSTGRDLILGEGGDDTLEGSAGDDQLEGGDGADRLDGGAGDDLLYGGAGADVFVFVEGGDDVIADFEAGIDSLEIGFEIDAGMLAFEGGNVVLQIDEDTSVTWLDASLDDVTFDLFGMG</sequence>
<dbReference type="EMBL" id="BSYI01000026">
    <property type="protein sequence ID" value="GMG83907.1"/>
    <property type="molecule type" value="Genomic_DNA"/>
</dbReference>
<dbReference type="InterPro" id="IPR018511">
    <property type="entry name" value="Hemolysin-typ_Ca-bd_CS"/>
</dbReference>
<keyword evidence="3" id="KW-0325">Glycoprotein</keyword>